<dbReference type="SMART" id="SM00458">
    <property type="entry name" value="RICIN"/>
    <property type="match status" value="1"/>
</dbReference>
<feature type="domain" description="Ricin B lectin" evidence="2">
    <location>
        <begin position="635"/>
        <end position="772"/>
    </location>
</feature>
<dbReference type="InterPro" id="IPR012334">
    <property type="entry name" value="Pectin_lyas_fold"/>
</dbReference>
<dbReference type="CDD" id="cd00161">
    <property type="entry name" value="beta-trefoil_Ricin-like"/>
    <property type="match status" value="1"/>
</dbReference>
<dbReference type="Proteomes" id="UP001228581">
    <property type="component" value="Unassembled WGS sequence"/>
</dbReference>
<dbReference type="Gene3D" id="2.160.20.10">
    <property type="entry name" value="Single-stranded right-handed beta-helix, Pectin lyase-like"/>
    <property type="match status" value="1"/>
</dbReference>
<evidence type="ECO:0000259" key="2">
    <source>
        <dbReference type="SMART" id="SM00458"/>
    </source>
</evidence>
<evidence type="ECO:0000313" key="4">
    <source>
        <dbReference type="Proteomes" id="UP001228581"/>
    </source>
</evidence>
<organism evidence="3 4">
    <name type="scientific">Xanthocytophaga flava</name>
    <dbReference type="NCBI Taxonomy" id="3048013"/>
    <lineage>
        <taxon>Bacteria</taxon>
        <taxon>Pseudomonadati</taxon>
        <taxon>Bacteroidota</taxon>
        <taxon>Cytophagia</taxon>
        <taxon>Cytophagales</taxon>
        <taxon>Rhodocytophagaceae</taxon>
        <taxon>Xanthocytophaga</taxon>
    </lineage>
</organism>
<keyword evidence="4" id="KW-1185">Reference proteome</keyword>
<feature type="signal peptide" evidence="1">
    <location>
        <begin position="1"/>
        <end position="21"/>
    </location>
</feature>
<dbReference type="Pfam" id="PF12708">
    <property type="entry name" value="Pect-lyase_RHGA_epim"/>
    <property type="match status" value="1"/>
</dbReference>
<gene>
    <name evidence="3" type="ORF">QNI19_34430</name>
</gene>
<evidence type="ECO:0000313" key="3">
    <source>
        <dbReference type="EMBL" id="MDJ1498091.1"/>
    </source>
</evidence>
<dbReference type="InterPro" id="IPR026444">
    <property type="entry name" value="Secre_tail"/>
</dbReference>
<dbReference type="PROSITE" id="PS50231">
    <property type="entry name" value="RICIN_B_LECTIN"/>
    <property type="match status" value="1"/>
</dbReference>
<dbReference type="SUPFAM" id="SSF51126">
    <property type="entry name" value="Pectin lyase-like"/>
    <property type="match status" value="1"/>
</dbReference>
<sequence>MVKRNILLILTLSNAFIFLNAQTINYPGSLNTTSVQQYDGYNVPNVGGFFNVKDFGAKGDGVTDDTQAIQAALDANRKGVNTDGDPDFFYPRPKTVYFPRGTYLVSKSLVWIGQTMMLMGQGKGQTIIKLKNNASGFTNPSAPVALIRSPDGIHQFRNYIRDMTVSVGSGNSGAIGIDFIANNSGGLVNVEVRSENGAGKTGINLTRTYAGPCMLKKVAVHGFDYGIQTSKAEYSITFENIYLISQHIAGIENDGNILLIRKLTSVNTVPAIRNLNRYGMITLIEGDLTGGSSANSAVENVEGSLFARAISAAGYKTAIKDKGVWVNGLTVQGYVNGTVSNLYANGTRALNLPVDETPEYHENDATKWAELSSPGWYGDNTNWQSIINSGKSVIYFKTGTYQVAERAYTVPVNVRKFIGFGAVINGGSQFSMKLVIQDGNENSPPLIIEHIGYGITIEHLSKRPVVIKHCKIRNYISSAQAGKLYLQDVESVNLITLYPQQKVWARQFNSEILPGQIWNKGATLWILGIKTEQRGYVIKTTNCGKTELLGGLIYPAKTFATTDPPAFICENAQHSLVFGASAYAANTMYPILIRELQNGVTKELKYNGQIRYLMPLHVGINTSCSNNTSTTSIQPGIYTLIARHSGKALDVSNRSVANKALVYQWNYQKEDSQHWKIEAAGNGYYKLSAVHSGKVLDVRSHLVSDGGAIQQWDWCDTDNQKWSITEVGNGYYKIEGKQSKKALSVYHSSISNGGSVIQLLYNGTTNQQWQLKLVSGQSTSSETAWLSDTLVTSEFGLPSLKVWPVPAFDNVNLEWENKSESVVEIELIDFQGKVVYQKEIHNVNNHQLSTTSLKDGFYLVKVLLDGNILTGKIIITH</sequence>
<dbReference type="InterPro" id="IPR000772">
    <property type="entry name" value="Ricin_B_lectin"/>
</dbReference>
<reference evidence="3 4" key="1">
    <citation type="submission" date="2023-05" db="EMBL/GenBank/DDBJ databases">
        <authorList>
            <person name="Zhang X."/>
        </authorList>
    </citation>
    <scope>NUCLEOTIDE SEQUENCE [LARGE SCALE GENOMIC DNA]</scope>
    <source>
        <strain evidence="3 4">DM2B3-1</strain>
    </source>
</reference>
<dbReference type="InterPro" id="IPR011050">
    <property type="entry name" value="Pectin_lyase_fold/virulence"/>
</dbReference>
<dbReference type="Pfam" id="PF14200">
    <property type="entry name" value="RicinB_lectin_2"/>
    <property type="match status" value="2"/>
</dbReference>
<evidence type="ECO:0000256" key="1">
    <source>
        <dbReference type="SAM" id="SignalP"/>
    </source>
</evidence>
<name>A0ABT7CWE5_9BACT</name>
<dbReference type="NCBIfam" id="TIGR04183">
    <property type="entry name" value="Por_Secre_tail"/>
    <property type="match status" value="1"/>
</dbReference>
<feature type="chain" id="PRO_5045644210" evidence="1">
    <location>
        <begin position="22"/>
        <end position="877"/>
    </location>
</feature>
<accession>A0ABT7CWE5</accession>
<dbReference type="InterPro" id="IPR024535">
    <property type="entry name" value="RHGA/B-epi-like_pectate_lyase"/>
</dbReference>
<comment type="caution">
    <text evidence="3">The sequence shown here is derived from an EMBL/GenBank/DDBJ whole genome shotgun (WGS) entry which is preliminary data.</text>
</comment>
<proteinExistence type="predicted"/>
<dbReference type="Gene3D" id="2.80.10.50">
    <property type="match status" value="2"/>
</dbReference>
<dbReference type="SUPFAM" id="SSF50370">
    <property type="entry name" value="Ricin B-like lectins"/>
    <property type="match status" value="1"/>
</dbReference>
<dbReference type="Pfam" id="PF18962">
    <property type="entry name" value="Por_Secre_tail"/>
    <property type="match status" value="1"/>
</dbReference>
<dbReference type="EMBL" id="JASJOT010000040">
    <property type="protein sequence ID" value="MDJ1498091.1"/>
    <property type="molecule type" value="Genomic_DNA"/>
</dbReference>
<dbReference type="InterPro" id="IPR035992">
    <property type="entry name" value="Ricin_B-like_lectins"/>
</dbReference>
<protein>
    <submittedName>
        <fullName evidence="3">RICIN domain-containing protein</fullName>
    </submittedName>
</protein>
<keyword evidence="1" id="KW-0732">Signal</keyword>
<dbReference type="RefSeq" id="WP_314004264.1">
    <property type="nucleotide sequence ID" value="NZ_JASJOT010000040.1"/>
</dbReference>